<organism evidence="1 2">
    <name type="scientific">Musa troglodytarum</name>
    <name type="common">fe'i banana</name>
    <dbReference type="NCBI Taxonomy" id="320322"/>
    <lineage>
        <taxon>Eukaryota</taxon>
        <taxon>Viridiplantae</taxon>
        <taxon>Streptophyta</taxon>
        <taxon>Embryophyta</taxon>
        <taxon>Tracheophyta</taxon>
        <taxon>Spermatophyta</taxon>
        <taxon>Magnoliopsida</taxon>
        <taxon>Liliopsida</taxon>
        <taxon>Zingiberales</taxon>
        <taxon>Musaceae</taxon>
        <taxon>Musa</taxon>
    </lineage>
</organism>
<name>A0A9E7GXW8_9LILI</name>
<sequence>ILCNQDLNSSWKCEETSQIENSGRESHSQPLITSLGAEKQIHPRPSVHKRIEQPGFLQLQSQTGGTMLSLRGQEGSKESNLRTKGEVFIGAVSAANSDGPSMRANFNLFSLVLTVRFRSDDSEGWKCSKINLIRGLPDWTPALSLLTPFVQTIGFLTAVPSPVAMRIFAEGQEAREVHKRSNFAPEVLGIEGRVFARNRYAEKVLAVLDES</sequence>
<evidence type="ECO:0000313" key="1">
    <source>
        <dbReference type="EMBL" id="URE21118.1"/>
    </source>
</evidence>
<dbReference type="EMBL" id="CP097509">
    <property type="protein sequence ID" value="URE21118.1"/>
    <property type="molecule type" value="Genomic_DNA"/>
</dbReference>
<reference evidence="1" key="1">
    <citation type="submission" date="2022-05" db="EMBL/GenBank/DDBJ databases">
        <title>The Musa troglodytarum L. genome provides insights into the mechanism of non-climacteric behaviour and enrichment of carotenoids.</title>
        <authorList>
            <person name="Wang J."/>
        </authorList>
    </citation>
    <scope>NUCLEOTIDE SEQUENCE</scope>
    <source>
        <tissue evidence="1">Leaf</tissue>
    </source>
</reference>
<dbReference type="OrthoDB" id="5835829at2759"/>
<evidence type="ECO:0000313" key="2">
    <source>
        <dbReference type="Proteomes" id="UP001055439"/>
    </source>
</evidence>
<dbReference type="Proteomes" id="UP001055439">
    <property type="component" value="Chromosome 7"/>
</dbReference>
<proteinExistence type="predicted"/>
<feature type="non-terminal residue" evidence="1">
    <location>
        <position position="1"/>
    </location>
</feature>
<accession>A0A9E7GXW8</accession>
<dbReference type="AlphaFoldDB" id="A0A9E7GXW8"/>
<protein>
    <submittedName>
        <fullName evidence="1">Uncharacterized protein</fullName>
    </submittedName>
</protein>
<gene>
    <name evidence="1" type="ORF">MUK42_10931</name>
</gene>
<keyword evidence="2" id="KW-1185">Reference proteome</keyword>